<dbReference type="NCBIfam" id="TIGR02970">
    <property type="entry name" value="succ_dehyd_cytB"/>
    <property type="match status" value="1"/>
</dbReference>
<dbReference type="GO" id="GO:0005739">
    <property type="term" value="C:mitochondrion"/>
    <property type="evidence" value="ECO:0007669"/>
    <property type="project" value="GOC"/>
</dbReference>
<evidence type="ECO:0000256" key="8">
    <source>
        <dbReference type="SAM" id="Phobius"/>
    </source>
</evidence>
<feature type="transmembrane region" description="Helical" evidence="8">
    <location>
        <begin position="165"/>
        <end position="185"/>
    </location>
</feature>
<gene>
    <name evidence="9" type="primary">sdh3</name>
</gene>
<dbReference type="InterPro" id="IPR014314">
    <property type="entry name" value="Succ_DH_cytb556"/>
</dbReference>
<keyword evidence="4" id="KW-0479">Metal-binding</keyword>
<dbReference type="GO" id="GO:0046872">
    <property type="term" value="F:metal ion binding"/>
    <property type="evidence" value="ECO:0007669"/>
    <property type="project" value="UniProtKB-KW"/>
</dbReference>
<evidence type="ECO:0000256" key="2">
    <source>
        <dbReference type="ARBA" id="ARBA00022617"/>
    </source>
</evidence>
<accession>A0A455RFR4</accession>
<organism evidence="9">
    <name type="scientific">Marophrys sp. SRT127</name>
    <dbReference type="NCBI Taxonomy" id="2488311"/>
    <lineage>
        <taxon>Eukaryota</taxon>
        <taxon>Haptista</taxon>
        <taxon>Centroplasthelida</taxon>
        <taxon>Panacanthocystida</taxon>
        <taxon>Acanthocystida</taxon>
        <taxon>Marophrys</taxon>
    </lineage>
</organism>
<dbReference type="SUPFAM" id="SSF81343">
    <property type="entry name" value="Fumarate reductase respiratory complex transmembrane subunits"/>
    <property type="match status" value="1"/>
</dbReference>
<dbReference type="CDD" id="cd03499">
    <property type="entry name" value="SQR_TypeC_SdhC"/>
    <property type="match status" value="1"/>
</dbReference>
<evidence type="ECO:0000256" key="4">
    <source>
        <dbReference type="ARBA" id="ARBA00022723"/>
    </source>
</evidence>
<name>A0A455RFR4_9EUKA</name>
<evidence type="ECO:0000256" key="1">
    <source>
        <dbReference type="ARBA" id="ARBA00004141"/>
    </source>
</evidence>
<evidence type="ECO:0000256" key="3">
    <source>
        <dbReference type="ARBA" id="ARBA00022692"/>
    </source>
</evidence>
<proteinExistence type="predicted"/>
<evidence type="ECO:0000256" key="6">
    <source>
        <dbReference type="ARBA" id="ARBA00023004"/>
    </source>
</evidence>
<dbReference type="InterPro" id="IPR034804">
    <property type="entry name" value="SQR/QFR_C/D"/>
</dbReference>
<dbReference type="Pfam" id="PF01127">
    <property type="entry name" value="Sdh_cyt"/>
    <property type="match status" value="1"/>
</dbReference>
<dbReference type="GO" id="GO:0016020">
    <property type="term" value="C:membrane"/>
    <property type="evidence" value="ECO:0007669"/>
    <property type="project" value="UniProtKB-SubCell"/>
</dbReference>
<feature type="transmembrane region" description="Helical" evidence="8">
    <location>
        <begin position="85"/>
        <end position="108"/>
    </location>
</feature>
<keyword evidence="6" id="KW-0408">Iron</keyword>
<evidence type="ECO:0000313" key="9">
    <source>
        <dbReference type="EMBL" id="BBH42920.1"/>
    </source>
</evidence>
<dbReference type="AlphaFoldDB" id="A0A455RFR4"/>
<dbReference type="PANTHER" id="PTHR10978">
    <property type="entry name" value="SUCCINATE DEHYDROGENASE CYTOCHROME B560 SUBUNIT"/>
    <property type="match status" value="1"/>
</dbReference>
<evidence type="ECO:0000256" key="5">
    <source>
        <dbReference type="ARBA" id="ARBA00022989"/>
    </source>
</evidence>
<dbReference type="PROSITE" id="PS01000">
    <property type="entry name" value="SDH_CYT_1"/>
    <property type="match status" value="1"/>
</dbReference>
<feature type="transmembrane region" description="Helical" evidence="8">
    <location>
        <begin position="120"/>
        <end position="138"/>
    </location>
</feature>
<keyword evidence="3 8" id="KW-0812">Transmembrane</keyword>
<keyword evidence="7 8" id="KW-0472">Membrane</keyword>
<geneLocation type="mitochondrion" evidence="9"/>
<reference evidence="9" key="1">
    <citation type="journal article" date="2019" name="Sci. Rep.">
        <title>Horizontally-acquired genetic elements in the mitochondrial genome of a centrohelid Marophrys sp. SRT127.</title>
        <authorList>
            <person name="Nishimura Y."/>
            <person name="Shiratori T."/>
            <person name="Ishida K."/>
            <person name="Hashimoto T."/>
            <person name="Ohkuma M."/>
            <person name="Inagaki Y."/>
        </authorList>
    </citation>
    <scope>NUCLEOTIDE SEQUENCE</scope>
    <source>
        <strain evidence="9">SRT127</strain>
    </source>
</reference>
<dbReference type="InterPro" id="IPR018495">
    <property type="entry name" value="Succ_DH_cyt_bsu_CS"/>
</dbReference>
<dbReference type="EMBL" id="AP019310">
    <property type="protein sequence ID" value="BBH42920.1"/>
    <property type="molecule type" value="Genomic_DNA"/>
</dbReference>
<protein>
    <submittedName>
        <fullName evidence="9">Succinate:cytochrome c oxidoreductase subunit 3</fullName>
    </submittedName>
</protein>
<comment type="subcellular location">
    <subcellularLocation>
        <location evidence="1">Membrane</location>
        <topology evidence="1">Multi-pass membrane protein</topology>
    </subcellularLocation>
</comment>
<keyword evidence="2" id="KW-0349">Heme</keyword>
<dbReference type="GO" id="GO:0009055">
    <property type="term" value="F:electron transfer activity"/>
    <property type="evidence" value="ECO:0007669"/>
    <property type="project" value="InterPro"/>
</dbReference>
<keyword evidence="5 8" id="KW-1133">Transmembrane helix</keyword>
<dbReference type="InterPro" id="IPR000701">
    <property type="entry name" value="SuccDH_FuR_B_TM-su"/>
</dbReference>
<sequence length="186" mass="21801">MHIPRHERSQLSASYVFPPPFPSWRCKKAASHELSMFTPLRALRRTLRQATTEKESMYRPLSPHISIYKPQISSTFSVFHRATGIILTLGLLFLIFSLKFFIYHVTYYPIYLIGYYSNTYLAWILIGILFVLAQSFFWHMSGGMRHLMWDFSSEKYLTKDKIDKSAYFLLGMAVFVLVIFAAWVFA</sequence>
<dbReference type="GO" id="GO:0006121">
    <property type="term" value="P:mitochondrial electron transport, succinate to ubiquinone"/>
    <property type="evidence" value="ECO:0007669"/>
    <property type="project" value="TreeGrafter"/>
</dbReference>
<evidence type="ECO:0000256" key="7">
    <source>
        <dbReference type="ARBA" id="ARBA00023136"/>
    </source>
</evidence>
<dbReference type="GO" id="GO:0006099">
    <property type="term" value="P:tricarboxylic acid cycle"/>
    <property type="evidence" value="ECO:0007669"/>
    <property type="project" value="InterPro"/>
</dbReference>
<dbReference type="PANTHER" id="PTHR10978:SF5">
    <property type="entry name" value="SUCCINATE DEHYDROGENASE CYTOCHROME B560 SUBUNIT, MITOCHONDRIAL"/>
    <property type="match status" value="1"/>
</dbReference>
<dbReference type="Gene3D" id="1.20.1300.10">
    <property type="entry name" value="Fumarate reductase/succinate dehydrogenase, transmembrane subunit"/>
    <property type="match status" value="1"/>
</dbReference>
<keyword evidence="9" id="KW-0496">Mitochondrion</keyword>